<evidence type="ECO:0000313" key="1">
    <source>
        <dbReference type="EMBL" id="AWI34168.1"/>
    </source>
</evidence>
<sequence>MKTMNFSEFLIENKVAIRSQLSAIIDPTFKGIENPLDYQGDIDVLLELKRKPFPTQATIITAGVNHLKKKKIPSFIL</sequence>
<proteinExistence type="predicted"/>
<dbReference type="Proteomes" id="UP000244890">
    <property type="component" value="Chromosome"/>
</dbReference>
<dbReference type="AlphaFoldDB" id="A0A2U8FDR7"/>
<reference evidence="1 2" key="1">
    <citation type="submission" date="2017-06" db="EMBL/GenBank/DDBJ databases">
        <title>Complete genome of Helicobacter apodemus.</title>
        <authorList>
            <person name="Cho S."/>
        </authorList>
    </citation>
    <scope>NUCLEOTIDE SEQUENCE [LARGE SCALE GENOMIC DNA]</scope>
    <source>
        <strain evidence="2">SNUVETPUB-15-01</strain>
    </source>
</reference>
<dbReference type="OrthoDB" id="9760715at2"/>
<dbReference type="KEGG" id="had:CDV25_04860"/>
<evidence type="ECO:0000313" key="2">
    <source>
        <dbReference type="Proteomes" id="UP000244890"/>
    </source>
</evidence>
<protein>
    <submittedName>
        <fullName evidence="1">Uncharacterized protein</fullName>
    </submittedName>
</protein>
<dbReference type="RefSeq" id="WP_108911007.1">
    <property type="nucleotide sequence ID" value="NZ_CP021886.1"/>
</dbReference>
<organism evidence="1 2">
    <name type="scientific">Helicobacter apodemus</name>
    <dbReference type="NCBI Taxonomy" id="135569"/>
    <lineage>
        <taxon>Bacteria</taxon>
        <taxon>Pseudomonadati</taxon>
        <taxon>Campylobacterota</taxon>
        <taxon>Epsilonproteobacteria</taxon>
        <taxon>Campylobacterales</taxon>
        <taxon>Helicobacteraceae</taxon>
        <taxon>Helicobacter</taxon>
    </lineage>
</organism>
<gene>
    <name evidence="1" type="ORF">CDV25_04860</name>
</gene>
<dbReference type="EMBL" id="CP021886">
    <property type="protein sequence ID" value="AWI34168.1"/>
    <property type="molecule type" value="Genomic_DNA"/>
</dbReference>
<name>A0A2U8FDR7_9HELI</name>
<accession>A0A2U8FDR7</accession>